<dbReference type="EMBL" id="JBIAWJ010000001">
    <property type="protein sequence ID" value="MFF4520550.1"/>
    <property type="molecule type" value="Genomic_DNA"/>
</dbReference>
<dbReference type="Proteomes" id="UP001602058">
    <property type="component" value="Unassembled WGS sequence"/>
</dbReference>
<keyword evidence="2" id="KW-1185">Reference proteome</keyword>
<dbReference type="NCBIfam" id="TIGR03187">
    <property type="entry name" value="DGQHR"/>
    <property type="match status" value="1"/>
</dbReference>
<evidence type="ECO:0000313" key="1">
    <source>
        <dbReference type="EMBL" id="MFF4520550.1"/>
    </source>
</evidence>
<gene>
    <name evidence="1" type="ORF">ACFY1D_03620</name>
</gene>
<organism evidence="1 2">
    <name type="scientific">Streptomyces bluensis</name>
    <dbReference type="NCBI Taxonomy" id="33897"/>
    <lineage>
        <taxon>Bacteria</taxon>
        <taxon>Bacillati</taxon>
        <taxon>Actinomycetota</taxon>
        <taxon>Actinomycetes</taxon>
        <taxon>Kitasatosporales</taxon>
        <taxon>Streptomycetaceae</taxon>
        <taxon>Streptomyces</taxon>
    </lineage>
</organism>
<dbReference type="InterPro" id="IPR017601">
    <property type="entry name" value="DGQHR-contain_dom"/>
</dbReference>
<dbReference type="CDD" id="cd16414">
    <property type="entry name" value="dndB_like"/>
    <property type="match status" value="1"/>
</dbReference>
<dbReference type="InterPro" id="IPR017642">
    <property type="entry name" value="DNA_S_mod_DndB"/>
</dbReference>
<accession>A0ABW6UE99</accession>
<comment type="caution">
    <text evidence="1">The sequence shown here is derived from an EMBL/GenBank/DDBJ whole genome shotgun (WGS) entry which is preliminary data.</text>
</comment>
<dbReference type="Pfam" id="PF14072">
    <property type="entry name" value="DndB"/>
    <property type="match status" value="1"/>
</dbReference>
<dbReference type="RefSeq" id="WP_387883328.1">
    <property type="nucleotide sequence ID" value="NZ_JBIAWJ010000001.1"/>
</dbReference>
<protein>
    <submittedName>
        <fullName evidence="1">DNA sulfur modification protein DndB</fullName>
    </submittedName>
</protein>
<evidence type="ECO:0000313" key="2">
    <source>
        <dbReference type="Proteomes" id="UP001602058"/>
    </source>
</evidence>
<sequence length="437" mass="48739">MASKTFVPAFKAQVGNWTYYSCLMSYAQVAREVNFAHELGGNQDLGTMIQRGVGTRTSQITEYLLTNENRFLGAIIIAVWGGDPNYLELTMDADAENQAVLAGLDRNFGVLTFDGTQQFFALDGQHRLKAIKDAIKRDPDLGGEDINVIVVPHFDTPDGRRRTRRLFTNINRNAKSTNAQENIALDEDDSFAILTRQLLDEHPFLSRDKVVSVFSKVGQDGELVLASRSIGTRSPAWSAISVLYDIVKEIGFDLPCTLNESKQRATDELLDQSYDLLAARIQDLLDSCGNLRQRYLAAQTPGDVRAPKGRDGAGHPFMRPAVQVQVAKAVRHVLEQETLTWDELMKRLSTLSWKMSAAPFSSMWIETPEGRQQGKMASGKDHTQLLYDLLLIHLAPRSKAQISRALRSYSDLMKSKYPIAVEEFNSLLPADTDSVPN</sequence>
<name>A0ABW6UE99_9ACTN</name>
<reference evidence="1 2" key="1">
    <citation type="submission" date="2024-10" db="EMBL/GenBank/DDBJ databases">
        <title>The Natural Products Discovery Center: Release of the First 8490 Sequenced Strains for Exploring Actinobacteria Biosynthetic Diversity.</title>
        <authorList>
            <person name="Kalkreuter E."/>
            <person name="Kautsar S.A."/>
            <person name="Yang D."/>
            <person name="Bader C.D."/>
            <person name="Teijaro C.N."/>
            <person name="Fluegel L."/>
            <person name="Davis C.M."/>
            <person name="Simpson J.R."/>
            <person name="Lauterbach L."/>
            <person name="Steele A.D."/>
            <person name="Gui C."/>
            <person name="Meng S."/>
            <person name="Li G."/>
            <person name="Viehrig K."/>
            <person name="Ye F."/>
            <person name="Su P."/>
            <person name="Kiefer A.F."/>
            <person name="Nichols A."/>
            <person name="Cepeda A.J."/>
            <person name="Yan W."/>
            <person name="Fan B."/>
            <person name="Jiang Y."/>
            <person name="Adhikari A."/>
            <person name="Zheng C.-J."/>
            <person name="Schuster L."/>
            <person name="Cowan T.M."/>
            <person name="Smanski M.J."/>
            <person name="Chevrette M.G."/>
            <person name="De Carvalho L.P.S."/>
            <person name="Shen B."/>
        </authorList>
    </citation>
    <scope>NUCLEOTIDE SEQUENCE [LARGE SCALE GENOMIC DNA]</scope>
    <source>
        <strain evidence="1 2">NPDC001390</strain>
    </source>
</reference>
<proteinExistence type="predicted"/>